<sequence>MALNIRLTSDQDFEEAMQRQARIRVFKNDHMIDNNGIIVRFDHQTVVIQSGIGDMAYQSRAECEFFELRKR</sequence>
<proteinExistence type="predicted"/>
<dbReference type="OrthoDB" id="2638183at2"/>
<reference evidence="1 2" key="1">
    <citation type="submission" date="2018-07" db="EMBL/GenBank/DDBJ databases">
        <title>Genomic Encyclopedia of Type Strains, Phase III (KMG-III): the genomes of soil and plant-associated and newly described type strains.</title>
        <authorList>
            <person name="Whitman W."/>
        </authorList>
    </citation>
    <scope>NUCLEOTIDE SEQUENCE [LARGE SCALE GENOMIC DNA]</scope>
    <source>
        <strain evidence="1 2">CECT 8236</strain>
    </source>
</reference>
<comment type="caution">
    <text evidence="1">The sequence shown here is derived from an EMBL/GenBank/DDBJ whole genome shotgun (WGS) entry which is preliminary data.</text>
</comment>
<accession>A0A3D9IS15</accession>
<dbReference type="EMBL" id="QRDY01000002">
    <property type="protein sequence ID" value="RED64601.1"/>
    <property type="molecule type" value="Genomic_DNA"/>
</dbReference>
<protein>
    <submittedName>
        <fullName evidence="1">Uncharacterized protein</fullName>
    </submittedName>
</protein>
<evidence type="ECO:0000313" key="1">
    <source>
        <dbReference type="EMBL" id="RED64601.1"/>
    </source>
</evidence>
<name>A0A3D9IS15_9BACL</name>
<gene>
    <name evidence="1" type="ORF">DFP95_10216</name>
</gene>
<organism evidence="1 2">
    <name type="scientific">Cohnella lupini</name>
    <dbReference type="NCBI Taxonomy" id="1294267"/>
    <lineage>
        <taxon>Bacteria</taxon>
        <taxon>Bacillati</taxon>
        <taxon>Bacillota</taxon>
        <taxon>Bacilli</taxon>
        <taxon>Bacillales</taxon>
        <taxon>Paenibacillaceae</taxon>
        <taxon>Cohnella</taxon>
    </lineage>
</organism>
<dbReference type="AlphaFoldDB" id="A0A3D9IS15"/>
<keyword evidence="2" id="KW-1185">Reference proteome</keyword>
<dbReference type="RefSeq" id="WP_115991388.1">
    <property type="nucleotide sequence ID" value="NZ_QRDY01000002.1"/>
</dbReference>
<dbReference type="Proteomes" id="UP000256869">
    <property type="component" value="Unassembled WGS sequence"/>
</dbReference>
<evidence type="ECO:0000313" key="2">
    <source>
        <dbReference type="Proteomes" id="UP000256869"/>
    </source>
</evidence>